<evidence type="ECO:0000256" key="1">
    <source>
        <dbReference type="ARBA" id="ARBA00022737"/>
    </source>
</evidence>
<dbReference type="SUPFAM" id="SSF48371">
    <property type="entry name" value="ARM repeat"/>
    <property type="match status" value="1"/>
</dbReference>
<proteinExistence type="predicted"/>
<dbReference type="InterPro" id="IPR033133">
    <property type="entry name" value="PUM-HD"/>
</dbReference>
<dbReference type="InterPro" id="IPR011989">
    <property type="entry name" value="ARM-like"/>
</dbReference>
<feature type="domain" description="PUM-HD" evidence="2">
    <location>
        <begin position="107"/>
        <end position="363"/>
    </location>
</feature>
<dbReference type="InterPro" id="IPR001313">
    <property type="entry name" value="Pumilio_RNA-bd_rpt"/>
</dbReference>
<dbReference type="GO" id="GO:0005737">
    <property type="term" value="C:cytoplasm"/>
    <property type="evidence" value="ECO:0007669"/>
    <property type="project" value="TreeGrafter"/>
</dbReference>
<name>A0A6C0H941_9ZZZZ</name>
<keyword evidence="1" id="KW-0677">Repeat</keyword>
<accession>A0A6C0H941</accession>
<dbReference type="InterPro" id="IPR016024">
    <property type="entry name" value="ARM-type_fold"/>
</dbReference>
<dbReference type="PROSITE" id="PS50302">
    <property type="entry name" value="PUM"/>
    <property type="match status" value="2"/>
</dbReference>
<reference evidence="3" key="1">
    <citation type="journal article" date="2020" name="Nature">
        <title>Giant virus diversity and host interactions through global metagenomics.</title>
        <authorList>
            <person name="Schulz F."/>
            <person name="Roux S."/>
            <person name="Paez-Espino D."/>
            <person name="Jungbluth S."/>
            <person name="Walsh D.A."/>
            <person name="Denef V.J."/>
            <person name="McMahon K.D."/>
            <person name="Konstantinidis K.T."/>
            <person name="Eloe-Fadrosh E.A."/>
            <person name="Kyrpides N.C."/>
            <person name="Woyke T."/>
        </authorList>
    </citation>
    <scope>NUCLEOTIDE SEQUENCE</scope>
    <source>
        <strain evidence="3">GVMAG-M-3300023179-82</strain>
    </source>
</reference>
<organism evidence="3">
    <name type="scientific">viral metagenome</name>
    <dbReference type="NCBI Taxonomy" id="1070528"/>
    <lineage>
        <taxon>unclassified sequences</taxon>
        <taxon>metagenomes</taxon>
        <taxon>organismal metagenomes</taxon>
    </lineage>
</organism>
<dbReference type="GO" id="GO:0010608">
    <property type="term" value="P:post-transcriptional regulation of gene expression"/>
    <property type="evidence" value="ECO:0007669"/>
    <property type="project" value="TreeGrafter"/>
</dbReference>
<sequence length="363" mass="44071">MKNWNYHKAWEKQLIYMMYEDFFYLNDYTDIEKYYINLYLNLINNNNDNDNDVNDNIFCILQNYMLLDDIKDIVKNCNILFLFKNNKIIEIKETIINNIYELSIHKNTYNLILNLLDITDFHQLIILKIEIYIIELIENKYGCIIIQKLIELIDEQNIKHIIKKIFNYFRFGYKSPNANYVYQLIIKKYYNNNNDFIDYVYIYNNITKISMHQYGCRIICRIIEQKKNNIIINNIIKHFNSLSVQQYSRYVIESVIDNATVDIVNQIKNILTKKIIKYSINHHSSFIIRKLIDIKSILITSAYTIKQIIFLLNHKNTYHINIYILKKLNKEIRNKIKRIIVNKEYAYIQNNINYNMYLELLNK</sequence>
<dbReference type="PROSITE" id="PS50303">
    <property type="entry name" value="PUM_HD"/>
    <property type="match status" value="1"/>
</dbReference>
<evidence type="ECO:0000313" key="3">
    <source>
        <dbReference type="EMBL" id="QHT76513.1"/>
    </source>
</evidence>
<dbReference type="AlphaFoldDB" id="A0A6C0H941"/>
<dbReference type="Gene3D" id="1.25.10.10">
    <property type="entry name" value="Leucine-rich Repeat Variant"/>
    <property type="match status" value="1"/>
</dbReference>
<dbReference type="GO" id="GO:0003729">
    <property type="term" value="F:mRNA binding"/>
    <property type="evidence" value="ECO:0007669"/>
    <property type="project" value="TreeGrafter"/>
</dbReference>
<protein>
    <recommendedName>
        <fullName evidence="2">PUM-HD domain-containing protein</fullName>
    </recommendedName>
</protein>
<dbReference type="Pfam" id="PF00806">
    <property type="entry name" value="PUF"/>
    <property type="match status" value="3"/>
</dbReference>
<dbReference type="PANTHER" id="PTHR12537">
    <property type="entry name" value="RNA BINDING PROTEIN PUMILIO-RELATED"/>
    <property type="match status" value="1"/>
</dbReference>
<dbReference type="SMART" id="SM00025">
    <property type="entry name" value="Pumilio"/>
    <property type="match status" value="5"/>
</dbReference>
<dbReference type="EMBL" id="MN739897">
    <property type="protein sequence ID" value="QHT76513.1"/>
    <property type="molecule type" value="Genomic_DNA"/>
</dbReference>
<evidence type="ECO:0000259" key="2">
    <source>
        <dbReference type="PROSITE" id="PS50303"/>
    </source>
</evidence>